<keyword evidence="4" id="KW-1185">Reference proteome</keyword>
<dbReference type="PANTHER" id="PTHR17630">
    <property type="entry name" value="DIENELACTONE HYDROLASE"/>
    <property type="match status" value="1"/>
</dbReference>
<dbReference type="GO" id="GO:0016787">
    <property type="term" value="F:hydrolase activity"/>
    <property type="evidence" value="ECO:0007669"/>
    <property type="project" value="InterPro"/>
</dbReference>
<feature type="compositionally biased region" description="Basic residues" evidence="1">
    <location>
        <begin position="278"/>
        <end position="294"/>
    </location>
</feature>
<sequence length="294" mass="30883">MACSEACTAAGAPVVSTYEPKGTFERAGSTDVYLIGAGALGVVLVPDIFGFGHKQVFQVADRFAEAGFNVCVMDPFHGNPWTMDKFPPKPEHDFKGWLAREAGWGRMRPHVHDAVAKLKEAGATKFGCIGFCWGVSIAMQAGQEATFSGVGGPHPSLFGHDLDFAEKVQCPVVLLPAEGDADTAPIKKILDRRAYGSKCVYQRFDDQTHGFVAARGDWSKPEVAAAAGKAIGIMADFLKHAMLDPPAEKNGGGGAHGGAAHAEVGHGHHGTSNANHPGHGHHGIGHGVGHKKAI</sequence>
<protein>
    <recommendedName>
        <fullName evidence="2">Dienelactone hydrolase domain-containing protein</fullName>
    </recommendedName>
</protein>
<dbReference type="Pfam" id="PF01738">
    <property type="entry name" value="DLH"/>
    <property type="match status" value="1"/>
</dbReference>
<dbReference type="Proteomes" id="UP000613740">
    <property type="component" value="Unassembled WGS sequence"/>
</dbReference>
<dbReference type="SUPFAM" id="SSF53474">
    <property type="entry name" value="alpha/beta-Hydrolases"/>
    <property type="match status" value="1"/>
</dbReference>
<comment type="caution">
    <text evidence="3">The sequence shown here is derived from an EMBL/GenBank/DDBJ whole genome shotgun (WGS) entry which is preliminary data.</text>
</comment>
<proteinExistence type="predicted"/>
<evidence type="ECO:0000256" key="1">
    <source>
        <dbReference type="SAM" id="MobiDB-lite"/>
    </source>
</evidence>
<dbReference type="OrthoDB" id="17560at2759"/>
<accession>A0A836BBS3</accession>
<feature type="domain" description="Dienelactone hydrolase" evidence="2">
    <location>
        <begin position="40"/>
        <end position="241"/>
    </location>
</feature>
<evidence type="ECO:0000313" key="3">
    <source>
        <dbReference type="EMBL" id="KAG2453817.1"/>
    </source>
</evidence>
<gene>
    <name evidence="3" type="ORF">HYH02_002024</name>
</gene>
<organism evidence="3 4">
    <name type="scientific">Chlamydomonas schloesseri</name>
    <dbReference type="NCBI Taxonomy" id="2026947"/>
    <lineage>
        <taxon>Eukaryota</taxon>
        <taxon>Viridiplantae</taxon>
        <taxon>Chlorophyta</taxon>
        <taxon>core chlorophytes</taxon>
        <taxon>Chlorophyceae</taxon>
        <taxon>CS clade</taxon>
        <taxon>Chlamydomonadales</taxon>
        <taxon>Chlamydomonadaceae</taxon>
        <taxon>Chlamydomonas</taxon>
    </lineage>
</organism>
<feature type="region of interest" description="Disordered" evidence="1">
    <location>
        <begin position="246"/>
        <end position="294"/>
    </location>
</feature>
<dbReference type="AlphaFoldDB" id="A0A836BBS3"/>
<evidence type="ECO:0000313" key="4">
    <source>
        <dbReference type="Proteomes" id="UP000613740"/>
    </source>
</evidence>
<dbReference type="InterPro" id="IPR002925">
    <property type="entry name" value="Dienelactn_hydro"/>
</dbReference>
<dbReference type="EMBL" id="JAEHOD010000003">
    <property type="protein sequence ID" value="KAG2453817.1"/>
    <property type="molecule type" value="Genomic_DNA"/>
</dbReference>
<dbReference type="InterPro" id="IPR029058">
    <property type="entry name" value="AB_hydrolase_fold"/>
</dbReference>
<dbReference type="PANTHER" id="PTHR17630:SF44">
    <property type="entry name" value="PROTEIN AIM2"/>
    <property type="match status" value="1"/>
</dbReference>
<name>A0A836BBS3_9CHLO</name>
<reference evidence="3" key="1">
    <citation type="journal article" date="2020" name="bioRxiv">
        <title>Comparative genomics of Chlamydomonas.</title>
        <authorList>
            <person name="Craig R.J."/>
            <person name="Hasan A.R."/>
            <person name="Ness R.W."/>
            <person name="Keightley P.D."/>
        </authorList>
    </citation>
    <scope>NUCLEOTIDE SEQUENCE</scope>
    <source>
        <strain evidence="3">CCAP 11/173</strain>
    </source>
</reference>
<evidence type="ECO:0000259" key="2">
    <source>
        <dbReference type="Pfam" id="PF01738"/>
    </source>
</evidence>
<dbReference type="Gene3D" id="3.40.50.1820">
    <property type="entry name" value="alpha/beta hydrolase"/>
    <property type="match status" value="1"/>
</dbReference>